<dbReference type="AlphaFoldDB" id="A0A1L9TXH4"/>
<name>A0A1L9TXH4_9EURO</name>
<feature type="region of interest" description="Disordered" evidence="1">
    <location>
        <begin position="1"/>
        <end position="28"/>
    </location>
</feature>
<gene>
    <name evidence="2" type="ORF">ASPSYDRAFT_38825</name>
</gene>
<evidence type="ECO:0000313" key="3">
    <source>
        <dbReference type="Proteomes" id="UP000184356"/>
    </source>
</evidence>
<accession>A0A1L9TXH4</accession>
<dbReference type="VEuPathDB" id="FungiDB:ASPSYDRAFT_38825"/>
<sequence length="96" mass="10138">MSENQTTNHPAATQGGKEGLGHVPTGAPADTIYSFNSLKEQKQAAEDKYMARAAASAGEEQPAQKEDTSFMNHKPGGGETMPGWGKLKEMATGKSE</sequence>
<dbReference type="OrthoDB" id="4504900at2759"/>
<reference evidence="3" key="1">
    <citation type="journal article" date="2017" name="Genome Biol.">
        <title>Comparative genomics reveals high biological diversity and specific adaptations in the industrially and medically important fungal genus Aspergillus.</title>
        <authorList>
            <person name="de Vries R.P."/>
            <person name="Riley R."/>
            <person name="Wiebenga A."/>
            <person name="Aguilar-Osorio G."/>
            <person name="Amillis S."/>
            <person name="Uchima C.A."/>
            <person name="Anderluh G."/>
            <person name="Asadollahi M."/>
            <person name="Askin M."/>
            <person name="Barry K."/>
            <person name="Battaglia E."/>
            <person name="Bayram O."/>
            <person name="Benocci T."/>
            <person name="Braus-Stromeyer S.A."/>
            <person name="Caldana C."/>
            <person name="Canovas D."/>
            <person name="Cerqueira G.C."/>
            <person name="Chen F."/>
            <person name="Chen W."/>
            <person name="Choi C."/>
            <person name="Clum A."/>
            <person name="Dos Santos R.A."/>
            <person name="Damasio A.R."/>
            <person name="Diallinas G."/>
            <person name="Emri T."/>
            <person name="Fekete E."/>
            <person name="Flipphi M."/>
            <person name="Freyberg S."/>
            <person name="Gallo A."/>
            <person name="Gournas C."/>
            <person name="Habgood R."/>
            <person name="Hainaut M."/>
            <person name="Harispe M.L."/>
            <person name="Henrissat B."/>
            <person name="Hilden K.S."/>
            <person name="Hope R."/>
            <person name="Hossain A."/>
            <person name="Karabika E."/>
            <person name="Karaffa L."/>
            <person name="Karanyi Z."/>
            <person name="Krasevec N."/>
            <person name="Kuo A."/>
            <person name="Kusch H."/>
            <person name="LaButti K."/>
            <person name="Lagendijk E.L."/>
            <person name="Lapidus A."/>
            <person name="Levasseur A."/>
            <person name="Lindquist E."/>
            <person name="Lipzen A."/>
            <person name="Logrieco A.F."/>
            <person name="MacCabe A."/>
            <person name="Maekelae M.R."/>
            <person name="Malavazi I."/>
            <person name="Melin P."/>
            <person name="Meyer V."/>
            <person name="Mielnichuk N."/>
            <person name="Miskei M."/>
            <person name="Molnar A.P."/>
            <person name="Mule G."/>
            <person name="Ngan C.Y."/>
            <person name="Orejas M."/>
            <person name="Orosz E."/>
            <person name="Ouedraogo J.P."/>
            <person name="Overkamp K.M."/>
            <person name="Park H.-S."/>
            <person name="Perrone G."/>
            <person name="Piumi F."/>
            <person name="Punt P.J."/>
            <person name="Ram A.F."/>
            <person name="Ramon A."/>
            <person name="Rauscher S."/>
            <person name="Record E."/>
            <person name="Riano-Pachon D.M."/>
            <person name="Robert V."/>
            <person name="Roehrig J."/>
            <person name="Ruller R."/>
            <person name="Salamov A."/>
            <person name="Salih N.S."/>
            <person name="Samson R.A."/>
            <person name="Sandor E."/>
            <person name="Sanguinetti M."/>
            <person name="Schuetze T."/>
            <person name="Sepcic K."/>
            <person name="Shelest E."/>
            <person name="Sherlock G."/>
            <person name="Sophianopoulou V."/>
            <person name="Squina F.M."/>
            <person name="Sun H."/>
            <person name="Susca A."/>
            <person name="Todd R.B."/>
            <person name="Tsang A."/>
            <person name="Unkles S.E."/>
            <person name="van de Wiele N."/>
            <person name="van Rossen-Uffink D."/>
            <person name="Oliveira J.V."/>
            <person name="Vesth T.C."/>
            <person name="Visser J."/>
            <person name="Yu J.-H."/>
            <person name="Zhou M."/>
            <person name="Andersen M.R."/>
            <person name="Archer D.B."/>
            <person name="Baker S.E."/>
            <person name="Benoit I."/>
            <person name="Brakhage A.A."/>
            <person name="Braus G.H."/>
            <person name="Fischer R."/>
            <person name="Frisvad J.C."/>
            <person name="Goldman G.H."/>
            <person name="Houbraken J."/>
            <person name="Oakley B."/>
            <person name="Pocsi I."/>
            <person name="Scazzocchio C."/>
            <person name="Seiboth B."/>
            <person name="vanKuyk P.A."/>
            <person name="Wortman J."/>
            <person name="Dyer P.S."/>
            <person name="Grigoriev I.V."/>
        </authorList>
    </citation>
    <scope>NUCLEOTIDE SEQUENCE [LARGE SCALE GENOMIC DNA]</scope>
    <source>
        <strain evidence="3">CBS 593.65</strain>
    </source>
</reference>
<evidence type="ECO:0000256" key="1">
    <source>
        <dbReference type="SAM" id="MobiDB-lite"/>
    </source>
</evidence>
<organism evidence="2 3">
    <name type="scientific">Aspergillus sydowii CBS 593.65</name>
    <dbReference type="NCBI Taxonomy" id="1036612"/>
    <lineage>
        <taxon>Eukaryota</taxon>
        <taxon>Fungi</taxon>
        <taxon>Dikarya</taxon>
        <taxon>Ascomycota</taxon>
        <taxon>Pezizomycotina</taxon>
        <taxon>Eurotiomycetes</taxon>
        <taxon>Eurotiomycetidae</taxon>
        <taxon>Eurotiales</taxon>
        <taxon>Aspergillaceae</taxon>
        <taxon>Aspergillus</taxon>
        <taxon>Aspergillus subgen. Nidulantes</taxon>
    </lineage>
</organism>
<dbReference type="STRING" id="1036612.A0A1L9TXH4"/>
<protein>
    <submittedName>
        <fullName evidence="2">Uncharacterized protein</fullName>
    </submittedName>
</protein>
<dbReference type="GeneID" id="63761858"/>
<evidence type="ECO:0000313" key="2">
    <source>
        <dbReference type="EMBL" id="OJJ64140.1"/>
    </source>
</evidence>
<dbReference type="EMBL" id="KV878582">
    <property type="protein sequence ID" value="OJJ64140.1"/>
    <property type="molecule type" value="Genomic_DNA"/>
</dbReference>
<dbReference type="RefSeq" id="XP_040707946.1">
    <property type="nucleotide sequence ID" value="XM_040845785.1"/>
</dbReference>
<dbReference type="Proteomes" id="UP000184356">
    <property type="component" value="Unassembled WGS sequence"/>
</dbReference>
<feature type="compositionally biased region" description="Polar residues" evidence="1">
    <location>
        <begin position="1"/>
        <end position="11"/>
    </location>
</feature>
<feature type="region of interest" description="Disordered" evidence="1">
    <location>
        <begin position="44"/>
        <end position="96"/>
    </location>
</feature>
<feature type="compositionally biased region" description="Basic and acidic residues" evidence="1">
    <location>
        <begin position="86"/>
        <end position="96"/>
    </location>
</feature>
<proteinExistence type="predicted"/>
<keyword evidence="3" id="KW-1185">Reference proteome</keyword>